<evidence type="ECO:0000256" key="11">
    <source>
        <dbReference type="ARBA" id="ARBA00030841"/>
    </source>
</evidence>
<evidence type="ECO:0000256" key="12">
    <source>
        <dbReference type="PIRNR" id="PIRNR005727"/>
    </source>
</evidence>
<dbReference type="InterPro" id="IPR029446">
    <property type="entry name" value="COPB1_appendage_platform_dom"/>
</dbReference>
<evidence type="ECO:0000313" key="16">
    <source>
        <dbReference type="EMBL" id="OAF71903.1"/>
    </source>
</evidence>
<keyword evidence="3 12" id="KW-0813">Transport</keyword>
<dbReference type="InterPro" id="IPR016460">
    <property type="entry name" value="COPB1"/>
</dbReference>
<evidence type="ECO:0000313" key="17">
    <source>
        <dbReference type="Proteomes" id="UP000078046"/>
    </source>
</evidence>
<keyword evidence="10 12" id="KW-0968">Cytoplasmic vesicle</keyword>
<comment type="subcellular location">
    <subcellularLocation>
        <location evidence="12">Cytoplasm</location>
    </subcellularLocation>
    <subcellularLocation>
        <location evidence="1 12">Golgi apparatus membrane</location>
        <topology evidence="1 12">Peripheral membrane protein</topology>
        <orientation evidence="1 12">Cytoplasmic side</orientation>
    </subcellularLocation>
    <subcellularLocation>
        <location evidence="12">Cytoplasmic vesicle</location>
        <location evidence="12">COPI-coated vesicle membrane</location>
        <topology evidence="12">Peripheral membrane protein</topology>
        <orientation evidence="12">Cytoplasmic side</orientation>
    </subcellularLocation>
</comment>
<keyword evidence="5" id="KW-0677">Repeat</keyword>
<keyword evidence="7 12" id="KW-0653">Protein transport</keyword>
<dbReference type="GO" id="GO:0006886">
    <property type="term" value="P:intracellular protein transport"/>
    <property type="evidence" value="ECO:0007669"/>
    <property type="project" value="InterPro"/>
</dbReference>
<evidence type="ECO:0000256" key="1">
    <source>
        <dbReference type="ARBA" id="ARBA00004255"/>
    </source>
</evidence>
<evidence type="ECO:0000256" key="10">
    <source>
        <dbReference type="ARBA" id="ARBA00023329"/>
    </source>
</evidence>
<proteinExistence type="predicted"/>
<dbReference type="PIRSF" id="PIRSF005727">
    <property type="entry name" value="Coatomer_beta_subunit"/>
    <property type="match status" value="1"/>
</dbReference>
<keyword evidence="8 12" id="KW-0333">Golgi apparatus</keyword>
<dbReference type="GO" id="GO:0006888">
    <property type="term" value="P:endoplasmic reticulum to Golgi vesicle-mediated transport"/>
    <property type="evidence" value="ECO:0007669"/>
    <property type="project" value="TreeGrafter"/>
</dbReference>
<evidence type="ECO:0000256" key="3">
    <source>
        <dbReference type="ARBA" id="ARBA00022448"/>
    </source>
</evidence>
<gene>
    <name evidence="16" type="ORF">A3Q56_00341</name>
</gene>
<sequence length="963" mass="109996">MVKLNELVQEDACYTIISNKMENQKDITTENEFKLIFENGSTYQRIDALKTLIKVTLSGEKYPKLLMSIIQFVMPVQNHVIKKLLNIFWEVWPKYDADGKMIPEMILVCDAFRKDINHPNEFVCGHILRFLCKLNETELIEPLIPSVISCLQKPHPYARRNAVLAIYKIYSKFPYLMPEAPKTVFSFLKKENDNSCIIEAFMVLMKMDEKLTVEYLNLNSHRILKFDELLQLLIIEFIYKISLHNMTYRSKFIKYIYSLLNSRSSTVRYQSVVILSTMVNSRQVIKHILKTIIDLVVTSNDYNVKLICLDRVIDLIGDKNAFKLLKECVLDFLPVLSCDNIDVKRKSLDIILELVSSRSISHIITFLKKEYIKIGSSDVSYNSKYKHLLVKTLHLSCLKYPEFANTVVSTLVEFLSDMNPDTSLEVLGFVRELMEKIPQIKSYLIKLLLDALPDMLSSNVHSTAIWIIGEFVSEKQVILKAVEVIKNCIGTIPILDEFIHDDTLEPEILPKLPPKNVPTKNVISADGSYATQSAFTTSKNDFKSKDVPVFRTYFINGDYEIVTNLCFAFIKMTLKFKKIENIPSKQLYSFSVDLMLTVISIARFGMSPFSKIPILNADLDIIGFCLKFIQDQMDSDNSNSVDNILDIFRHAFKQFIEESSLHEKTKQIIKLPEAKAIGHRIKFNQLNRNLNMSLENQFDATLIKAVGNTDTDDVKELSKLNKIKQLTGFSDPVYCEAYVHLNRYDVILDILVINQTDDTLSNLSVELASAGNLKLVDKSNSVSIGPKSYANLIYVMKILSTENCTIYGNIVYGVARLNNQQMIIILNDINVEVMDYILPAFCDDEAFRKMWIDFEWENKINVNTNICEPFDYLQHLIKCTNLKCLTPQSALKGKCNFLTANLYAKTASGDDILANLSIENKITSGNDLFPVYGHVRIRAKTQGIALSLGDKISSVQKLPTVIL</sequence>
<accession>A0A177BDW8</accession>
<comment type="subunit">
    <text evidence="12">Oligomeric complex that consists of at least the alpha, beta, beta', gamma, delta, epsilon and zeta subunits.</text>
</comment>
<dbReference type="InterPro" id="IPR002553">
    <property type="entry name" value="Clathrin/coatomer_adapt-like_N"/>
</dbReference>
<dbReference type="Pfam" id="PF01602">
    <property type="entry name" value="Adaptin_N"/>
    <property type="match status" value="1"/>
</dbReference>
<organism evidence="16 17">
    <name type="scientific">Intoshia linei</name>
    <dbReference type="NCBI Taxonomy" id="1819745"/>
    <lineage>
        <taxon>Eukaryota</taxon>
        <taxon>Metazoa</taxon>
        <taxon>Spiralia</taxon>
        <taxon>Lophotrochozoa</taxon>
        <taxon>Mesozoa</taxon>
        <taxon>Orthonectida</taxon>
        <taxon>Rhopaluridae</taxon>
        <taxon>Intoshia</taxon>
    </lineage>
</organism>
<dbReference type="InterPro" id="IPR011710">
    <property type="entry name" value="Coatomer_bsu_C"/>
</dbReference>
<comment type="function">
    <text evidence="12">The coatomer is a cytosolic protein complex that binds to dilysine motifs and reversibly associates with Golgi non-clathrin-coated vesicles, which further mediate biosynthetic protein transport from the ER, via the Golgi up to the trans Golgi network. Coatomer complex is required for budding from Golgi membranes, and is essential for the retrograde Golgi-to-ER transport of dilysine-tagged proteins.</text>
</comment>
<evidence type="ECO:0000259" key="15">
    <source>
        <dbReference type="Pfam" id="PF14806"/>
    </source>
</evidence>
<evidence type="ECO:0000256" key="4">
    <source>
        <dbReference type="ARBA" id="ARBA00022490"/>
    </source>
</evidence>
<evidence type="ECO:0000256" key="5">
    <source>
        <dbReference type="ARBA" id="ARBA00022737"/>
    </source>
</evidence>
<evidence type="ECO:0000256" key="7">
    <source>
        <dbReference type="ARBA" id="ARBA00022927"/>
    </source>
</evidence>
<protein>
    <recommendedName>
        <fullName evidence="2 12">Coatomer subunit beta</fullName>
    </recommendedName>
    <alternativeName>
        <fullName evidence="11 12">Beta-coat protein</fullName>
    </alternativeName>
</protein>
<dbReference type="Proteomes" id="UP000078046">
    <property type="component" value="Unassembled WGS sequence"/>
</dbReference>
<dbReference type="OrthoDB" id="10261439at2759"/>
<evidence type="ECO:0000256" key="9">
    <source>
        <dbReference type="ARBA" id="ARBA00023136"/>
    </source>
</evidence>
<dbReference type="GO" id="GO:0006891">
    <property type="term" value="P:intra-Golgi vesicle-mediated transport"/>
    <property type="evidence" value="ECO:0007669"/>
    <property type="project" value="TreeGrafter"/>
</dbReference>
<reference evidence="16 17" key="1">
    <citation type="submission" date="2016-04" db="EMBL/GenBank/DDBJ databases">
        <title>The genome of Intoshia linei affirms orthonectids as highly simplified spiralians.</title>
        <authorList>
            <person name="Mikhailov K.V."/>
            <person name="Slusarev G.S."/>
            <person name="Nikitin M.A."/>
            <person name="Logacheva M.D."/>
            <person name="Penin A."/>
            <person name="Aleoshin V."/>
            <person name="Panchin Y.V."/>
        </authorList>
    </citation>
    <scope>NUCLEOTIDE SEQUENCE [LARGE SCALE GENOMIC DNA]</scope>
    <source>
        <strain evidence="16">Intl2013</strain>
        <tissue evidence="16">Whole animal</tissue>
    </source>
</reference>
<evidence type="ECO:0000259" key="13">
    <source>
        <dbReference type="Pfam" id="PF01602"/>
    </source>
</evidence>
<dbReference type="GO" id="GO:0030126">
    <property type="term" value="C:COPI vesicle coat"/>
    <property type="evidence" value="ECO:0007669"/>
    <property type="project" value="InterPro"/>
</dbReference>
<dbReference type="InterPro" id="IPR016024">
    <property type="entry name" value="ARM-type_fold"/>
</dbReference>
<keyword evidence="17" id="KW-1185">Reference proteome</keyword>
<dbReference type="GO" id="GO:0000139">
    <property type="term" value="C:Golgi membrane"/>
    <property type="evidence" value="ECO:0007669"/>
    <property type="project" value="UniProtKB-SubCell"/>
</dbReference>
<feature type="domain" description="Clathrin/coatomer adaptor adaptin-like N-terminal" evidence="13">
    <location>
        <begin position="30"/>
        <end position="478"/>
    </location>
</feature>
<dbReference type="GO" id="GO:0005198">
    <property type="term" value="F:structural molecule activity"/>
    <property type="evidence" value="ECO:0007669"/>
    <property type="project" value="InterPro"/>
</dbReference>
<dbReference type="PANTHER" id="PTHR10635">
    <property type="entry name" value="COATOMER SUBUNIT BETA"/>
    <property type="match status" value="1"/>
</dbReference>
<dbReference type="Gene3D" id="1.25.10.10">
    <property type="entry name" value="Leucine-rich Repeat Variant"/>
    <property type="match status" value="1"/>
</dbReference>
<evidence type="ECO:0000256" key="2">
    <source>
        <dbReference type="ARBA" id="ARBA00017024"/>
    </source>
</evidence>
<dbReference type="InterPro" id="IPR011989">
    <property type="entry name" value="ARM-like"/>
</dbReference>
<keyword evidence="6 12" id="KW-0931">ER-Golgi transport</keyword>
<evidence type="ECO:0000256" key="8">
    <source>
        <dbReference type="ARBA" id="ARBA00023034"/>
    </source>
</evidence>
<dbReference type="EMBL" id="LWCA01000016">
    <property type="protein sequence ID" value="OAF71903.1"/>
    <property type="molecule type" value="Genomic_DNA"/>
</dbReference>
<dbReference type="AlphaFoldDB" id="A0A177BDW8"/>
<feature type="domain" description="Coatomer beta subunit appendage platform" evidence="15">
    <location>
        <begin position="821"/>
        <end position="952"/>
    </location>
</feature>
<feature type="domain" description="Coatomer beta subunit C-terminal" evidence="14">
    <location>
        <begin position="679"/>
        <end position="813"/>
    </location>
</feature>
<comment type="caution">
    <text evidence="16">The sequence shown here is derived from an EMBL/GenBank/DDBJ whole genome shotgun (WGS) entry which is preliminary data.</text>
</comment>
<name>A0A177BDW8_9BILA</name>
<dbReference type="Pfam" id="PF14806">
    <property type="entry name" value="Coatomer_b_Cpla"/>
    <property type="match status" value="1"/>
</dbReference>
<evidence type="ECO:0000256" key="6">
    <source>
        <dbReference type="ARBA" id="ARBA00022892"/>
    </source>
</evidence>
<dbReference type="PANTHER" id="PTHR10635:SF0">
    <property type="entry name" value="COATOMER SUBUNIT BETA"/>
    <property type="match status" value="1"/>
</dbReference>
<dbReference type="SUPFAM" id="SSF48371">
    <property type="entry name" value="ARM repeat"/>
    <property type="match status" value="1"/>
</dbReference>
<keyword evidence="4 12" id="KW-0963">Cytoplasm</keyword>
<dbReference type="Pfam" id="PF07718">
    <property type="entry name" value="Coatamer_beta_C"/>
    <property type="match status" value="1"/>
</dbReference>
<evidence type="ECO:0000259" key="14">
    <source>
        <dbReference type="Pfam" id="PF07718"/>
    </source>
</evidence>
<keyword evidence="9 12" id="KW-0472">Membrane</keyword>